<proteinExistence type="predicted"/>
<dbReference type="EMBL" id="JBBJCI010000031">
    <property type="protein sequence ID" value="KAK7254333.1"/>
    <property type="molecule type" value="Genomic_DNA"/>
</dbReference>
<evidence type="ECO:0000313" key="2">
    <source>
        <dbReference type="Proteomes" id="UP001363151"/>
    </source>
</evidence>
<evidence type="ECO:0000313" key="1">
    <source>
        <dbReference type="EMBL" id="KAK7254333.1"/>
    </source>
</evidence>
<reference evidence="1 2" key="1">
    <citation type="submission" date="2024-03" db="EMBL/GenBank/DDBJ databases">
        <title>Aureococcus anophagefferens CCMP1851 and Kratosvirus quantuckense: Draft genome of a second virus-susceptible host strain in the model system.</title>
        <authorList>
            <person name="Chase E."/>
            <person name="Truchon A.R."/>
            <person name="Schepens W."/>
            <person name="Wilhelm S.W."/>
        </authorList>
    </citation>
    <scope>NUCLEOTIDE SEQUENCE [LARGE SCALE GENOMIC DNA]</scope>
    <source>
        <strain evidence="1 2">CCMP1851</strain>
    </source>
</reference>
<keyword evidence="2" id="KW-1185">Reference proteome</keyword>
<name>A0ABR1GEW0_AURAN</name>
<protein>
    <submittedName>
        <fullName evidence="1">Spectrin binding protein</fullName>
    </submittedName>
</protein>
<accession>A0ABR1GEW0</accession>
<organism evidence="1 2">
    <name type="scientific">Aureococcus anophagefferens</name>
    <name type="common">Harmful bloom alga</name>
    <dbReference type="NCBI Taxonomy" id="44056"/>
    <lineage>
        <taxon>Eukaryota</taxon>
        <taxon>Sar</taxon>
        <taxon>Stramenopiles</taxon>
        <taxon>Ochrophyta</taxon>
        <taxon>Pelagophyceae</taxon>
        <taxon>Pelagomonadales</taxon>
        <taxon>Pelagomonadaceae</taxon>
        <taxon>Aureococcus</taxon>
    </lineage>
</organism>
<dbReference type="Proteomes" id="UP001363151">
    <property type="component" value="Unassembled WGS sequence"/>
</dbReference>
<comment type="caution">
    <text evidence="1">The sequence shown here is derived from an EMBL/GenBank/DDBJ whole genome shotgun (WGS) entry which is preliminary data.</text>
</comment>
<sequence length="154" mass="17211">MVKLLLSRGASVHTVSAAHDDEYSWITHPNDPEAFARSMVRALDIENDPATQAGREATLEAADILADVRAAGGWAAYVAAPRNQLLAFRRLLPALRPEPPSAPAHLERLFLDPEFPEDVFMHVFTFWRCNRDLDYFDTEDVEITMPPPDALDAL</sequence>
<gene>
    <name evidence="1" type="ORF">SO694_00009432</name>
</gene>